<protein>
    <recommendedName>
        <fullName evidence="2">Insertion element IS402-like domain-containing protein</fullName>
    </recommendedName>
</protein>
<proteinExistence type="predicted"/>
<gene>
    <name evidence="3" type="ORF">SCMC78_66710</name>
</gene>
<dbReference type="EMBL" id="AP035884">
    <property type="protein sequence ID" value="BFP56864.1"/>
    <property type="molecule type" value="Genomic_DNA"/>
</dbReference>
<sequence length="77" mass="9274">MLDAVRYLVDSGTKWRAIPADFPPWDRVYAFFRRWRDHGLVKEFHDRLRLKVRESSMSRNRRSARLSNPCSRPVEVL</sequence>
<dbReference type="PANTHER" id="PTHR30007">
    <property type="entry name" value="PHP DOMAIN PROTEIN"/>
    <property type="match status" value="1"/>
</dbReference>
<dbReference type="KEGG" id="stcm:SCMC78_66710"/>
<feature type="region of interest" description="Disordered" evidence="1">
    <location>
        <begin position="55"/>
        <end position="77"/>
    </location>
</feature>
<dbReference type="InterPro" id="IPR025161">
    <property type="entry name" value="IS402-like_dom"/>
</dbReference>
<reference evidence="3" key="1">
    <citation type="submission" date="2024-07" db="EMBL/GenBank/DDBJ databases">
        <title>Complete genome sequences of cellulolytic bacteria, Kitasatospora sp. CMC57 and Streptomyces sp. CMC78, isolated from Japanese agricultural soil.</title>
        <authorList>
            <person name="Hashimoto T."/>
            <person name="Ito M."/>
            <person name="Iwamoto M."/>
            <person name="Fukahori D."/>
            <person name="Shoda T."/>
            <person name="Sakoda M."/>
            <person name="Morohoshi T."/>
            <person name="Mitsuboshi M."/>
            <person name="Nishizawa T."/>
        </authorList>
    </citation>
    <scope>NUCLEOTIDE SEQUENCE</scope>
    <source>
        <strain evidence="3">CMC78</strain>
    </source>
</reference>
<accession>A0AB33KSQ2</accession>
<dbReference type="PANTHER" id="PTHR30007:SF0">
    <property type="entry name" value="TRANSPOSASE"/>
    <property type="match status" value="1"/>
</dbReference>
<name>A0AB33KSQ2_9ACTN</name>
<dbReference type="Pfam" id="PF13340">
    <property type="entry name" value="DUF4096"/>
    <property type="match status" value="1"/>
</dbReference>
<evidence type="ECO:0000259" key="2">
    <source>
        <dbReference type="Pfam" id="PF13340"/>
    </source>
</evidence>
<organism evidence="3">
    <name type="scientific">Streptomyces sp. CMC78</name>
    <dbReference type="NCBI Taxonomy" id="3231512"/>
    <lineage>
        <taxon>Bacteria</taxon>
        <taxon>Bacillati</taxon>
        <taxon>Actinomycetota</taxon>
        <taxon>Actinomycetes</taxon>
        <taxon>Kitasatosporales</taxon>
        <taxon>Streptomycetaceae</taxon>
        <taxon>Streptomyces</taxon>
    </lineage>
</organism>
<dbReference type="AlphaFoldDB" id="A0AB33KSQ2"/>
<evidence type="ECO:0000256" key="1">
    <source>
        <dbReference type="SAM" id="MobiDB-lite"/>
    </source>
</evidence>
<evidence type="ECO:0000313" key="3">
    <source>
        <dbReference type="EMBL" id="BFP56864.1"/>
    </source>
</evidence>
<feature type="domain" description="Insertion element IS402-like" evidence="2">
    <location>
        <begin position="1"/>
        <end position="45"/>
    </location>
</feature>